<sequence length="375" mass="43784">MDIQETCTTDTDNVCELCNTRPPKYTCPRCEIRYCSSDCYKSEAHSECSESFYKQCVIDEIKSQGKDTEGRKKMLEILKRVHEEDLKNMEALESDDEIDNDELEEQLDSDDEEDIPDLERRLNNINLDNADEVWSVLTDDEKQEFEALVKNGDIEKLLPQWIPWWTYHTKKKLVQDMDQKDEQSLQLPPLVDVPIFNALKKASPNVEFNVINVIYAYAYIANYYNGDYLNCPMESTIVFLDLSDNMKLNTVFENPESAIASTVHNIINCNWLPQDEQTLLVFKEAGNQIIQGPDEKNEYLYIAVALSEIHRLLTMTIEEISKNKNKIGDKEFVKKFVQRYNVDSIDLSKKQLLLHCKKLEYYISWTKHRHINTCT</sequence>
<dbReference type="PROSITE" id="PS51083">
    <property type="entry name" value="ZF_HIT"/>
    <property type="match status" value="1"/>
</dbReference>
<gene>
    <name evidence="5" type="primary">LOC117238293</name>
</gene>
<dbReference type="Gene3D" id="3.30.60.190">
    <property type="match status" value="1"/>
</dbReference>
<dbReference type="GO" id="GO:0008270">
    <property type="term" value="F:zinc ion binding"/>
    <property type="evidence" value="ECO:0007669"/>
    <property type="project" value="UniProtKB-UniRule"/>
</dbReference>
<evidence type="ECO:0000259" key="3">
    <source>
        <dbReference type="PROSITE" id="PS51083"/>
    </source>
</evidence>
<dbReference type="Pfam" id="PF04438">
    <property type="entry name" value="zf-HIT"/>
    <property type="match status" value="1"/>
</dbReference>
<dbReference type="Proteomes" id="UP000504631">
    <property type="component" value="Unplaced"/>
</dbReference>
<dbReference type="GeneID" id="117238293"/>
<dbReference type="RefSeq" id="XP_033358992.1">
    <property type="nucleotide sequence ID" value="XM_033503101.1"/>
</dbReference>
<keyword evidence="4" id="KW-1185">Reference proteome</keyword>
<dbReference type="PANTHER" id="PTHR15555">
    <property type="entry name" value="ZINC FINGER HIT DOMAIN CONTAINING PROTEIN 2 PROTEIN FON -RELATED"/>
    <property type="match status" value="1"/>
</dbReference>
<feature type="domain" description="HIT-type" evidence="3">
    <location>
        <begin position="15"/>
        <end position="48"/>
    </location>
</feature>
<dbReference type="CDD" id="cd23024">
    <property type="entry name" value="zf-HIT_ZNHIT2-3"/>
    <property type="match status" value="1"/>
</dbReference>
<organism evidence="4 5">
    <name type="scientific">Bombus vosnesenskii</name>
    <dbReference type="NCBI Taxonomy" id="207650"/>
    <lineage>
        <taxon>Eukaryota</taxon>
        <taxon>Metazoa</taxon>
        <taxon>Ecdysozoa</taxon>
        <taxon>Arthropoda</taxon>
        <taxon>Hexapoda</taxon>
        <taxon>Insecta</taxon>
        <taxon>Pterygota</taxon>
        <taxon>Neoptera</taxon>
        <taxon>Endopterygota</taxon>
        <taxon>Hymenoptera</taxon>
        <taxon>Apocrita</taxon>
        <taxon>Aculeata</taxon>
        <taxon>Apoidea</taxon>
        <taxon>Anthophila</taxon>
        <taxon>Apidae</taxon>
        <taxon>Bombus</taxon>
        <taxon>Pyrobombus</taxon>
    </lineage>
</organism>
<accession>A0A6J3L173</accession>
<evidence type="ECO:0000256" key="2">
    <source>
        <dbReference type="SAM" id="MobiDB-lite"/>
    </source>
</evidence>
<reference evidence="5" key="1">
    <citation type="submission" date="2025-08" db="UniProtKB">
        <authorList>
            <consortium name="RefSeq"/>
        </authorList>
    </citation>
    <scope>IDENTIFICATION</scope>
    <source>
        <tissue evidence="5">Muscle</tissue>
    </source>
</reference>
<evidence type="ECO:0000313" key="5">
    <source>
        <dbReference type="RefSeq" id="XP_033358992.1"/>
    </source>
</evidence>
<name>A0A6J3L173_9HYME</name>
<feature type="region of interest" description="Disordered" evidence="2">
    <location>
        <begin position="88"/>
        <end position="115"/>
    </location>
</feature>
<keyword evidence="1" id="KW-0479">Metal-binding</keyword>
<feature type="compositionally biased region" description="Acidic residues" evidence="2">
    <location>
        <begin position="92"/>
        <end position="115"/>
    </location>
</feature>
<dbReference type="PANTHER" id="PTHR15555:SF0">
    <property type="entry name" value="ZINC FINGER HIT DOMAIN-CONTAINING PROTEIN 2"/>
    <property type="match status" value="1"/>
</dbReference>
<keyword evidence="1" id="KW-0862">Zinc</keyword>
<protein>
    <submittedName>
        <fullName evidence="5">Zinc finger HIT domain-containing protein 2</fullName>
    </submittedName>
</protein>
<evidence type="ECO:0000256" key="1">
    <source>
        <dbReference type="PROSITE-ProRule" id="PRU00453"/>
    </source>
</evidence>
<dbReference type="SUPFAM" id="SSF144232">
    <property type="entry name" value="HIT/MYND zinc finger-like"/>
    <property type="match status" value="1"/>
</dbReference>
<dbReference type="AlphaFoldDB" id="A0A6J3L173"/>
<dbReference type="KEGG" id="bvk:117238293"/>
<proteinExistence type="predicted"/>
<evidence type="ECO:0000313" key="4">
    <source>
        <dbReference type="Proteomes" id="UP000504631"/>
    </source>
</evidence>
<dbReference type="InterPro" id="IPR039646">
    <property type="entry name" value="ZNHIT2"/>
</dbReference>
<keyword evidence="1" id="KW-0863">Zinc-finger</keyword>
<dbReference type="InterPro" id="IPR007529">
    <property type="entry name" value="Znf_HIT"/>
</dbReference>